<dbReference type="CDD" id="cd00093">
    <property type="entry name" value="HTH_XRE"/>
    <property type="match status" value="1"/>
</dbReference>
<gene>
    <name evidence="2" type="ORF">SGN30_31075</name>
</gene>
<dbReference type="Pfam" id="PF01381">
    <property type="entry name" value="HTH_3"/>
    <property type="match status" value="1"/>
</dbReference>
<evidence type="ECO:0000313" key="3">
    <source>
        <dbReference type="Proteomes" id="UP001287445"/>
    </source>
</evidence>
<dbReference type="Gene3D" id="1.10.260.40">
    <property type="entry name" value="lambda repressor-like DNA-binding domains"/>
    <property type="match status" value="1"/>
</dbReference>
<dbReference type="SMART" id="SM00530">
    <property type="entry name" value="HTH_XRE"/>
    <property type="match status" value="1"/>
</dbReference>
<dbReference type="EMBL" id="JAWWMZ010000022">
    <property type="protein sequence ID" value="MDX4957885.1"/>
    <property type="molecule type" value="Genomic_DNA"/>
</dbReference>
<dbReference type="InterPro" id="IPR010982">
    <property type="entry name" value="Lambda_DNA-bd_dom_sf"/>
</dbReference>
<dbReference type="GO" id="GO:0003677">
    <property type="term" value="F:DNA binding"/>
    <property type="evidence" value="ECO:0007669"/>
    <property type="project" value="InterPro"/>
</dbReference>
<dbReference type="PROSITE" id="PS50943">
    <property type="entry name" value="HTH_CROC1"/>
    <property type="match status" value="1"/>
</dbReference>
<dbReference type="SUPFAM" id="SSF47413">
    <property type="entry name" value="lambda repressor-like DNA-binding domains"/>
    <property type="match status" value="1"/>
</dbReference>
<dbReference type="RefSeq" id="WP_319076951.1">
    <property type="nucleotide sequence ID" value="NZ_JAWWMZ010000022.1"/>
</dbReference>
<dbReference type="AlphaFoldDB" id="A0AAJ2VBZ8"/>
<evidence type="ECO:0000259" key="1">
    <source>
        <dbReference type="PROSITE" id="PS50943"/>
    </source>
</evidence>
<comment type="caution">
    <text evidence="2">The sequence shown here is derived from an EMBL/GenBank/DDBJ whole genome shotgun (WGS) entry which is preliminary data.</text>
</comment>
<feature type="domain" description="HTH cro/C1-type" evidence="1">
    <location>
        <begin position="8"/>
        <end position="59"/>
    </location>
</feature>
<sequence length="71" mass="7740">MSQIQSFIRELRKQKSQAQIAASVGASQSLISRWEAGDVPASADVALRLAQFYKAVARRKSHGKAKESSHA</sequence>
<name>A0AAJ2VBZ8_DELAC</name>
<accession>A0AAJ2VBZ8</accession>
<organism evidence="2 3">
    <name type="scientific">Delftia acidovorans</name>
    <name type="common">Pseudomonas acidovorans</name>
    <name type="synonym">Comamonas acidovorans</name>
    <dbReference type="NCBI Taxonomy" id="80866"/>
    <lineage>
        <taxon>Bacteria</taxon>
        <taxon>Pseudomonadati</taxon>
        <taxon>Pseudomonadota</taxon>
        <taxon>Betaproteobacteria</taxon>
        <taxon>Burkholderiales</taxon>
        <taxon>Comamonadaceae</taxon>
        <taxon>Delftia</taxon>
    </lineage>
</organism>
<proteinExistence type="predicted"/>
<reference evidence="2" key="1">
    <citation type="submission" date="2023-11" db="EMBL/GenBank/DDBJ databases">
        <title>Identification and selenium tolerance of Delftia acidovorans R3-25.</title>
        <authorList>
            <person name="Zhang S."/>
            <person name="Liu Y."/>
            <person name="Guo Y."/>
        </authorList>
    </citation>
    <scope>NUCLEOTIDE SEQUENCE</scope>
    <source>
        <strain evidence="2">R3-25</strain>
    </source>
</reference>
<evidence type="ECO:0000313" key="2">
    <source>
        <dbReference type="EMBL" id="MDX4957885.1"/>
    </source>
</evidence>
<dbReference type="Proteomes" id="UP001287445">
    <property type="component" value="Unassembled WGS sequence"/>
</dbReference>
<dbReference type="InterPro" id="IPR001387">
    <property type="entry name" value="Cro/C1-type_HTH"/>
</dbReference>
<protein>
    <submittedName>
        <fullName evidence="2">Helix-turn-helix transcriptional regulator</fullName>
    </submittedName>
</protein>